<keyword evidence="3" id="KW-1185">Reference proteome</keyword>
<gene>
    <name evidence="2" type="ORF">AVEN_83100_1</name>
</gene>
<dbReference type="AlphaFoldDB" id="A0A4Y2AMF9"/>
<protein>
    <submittedName>
        <fullName evidence="2">Uncharacterized protein</fullName>
    </submittedName>
</protein>
<proteinExistence type="predicted"/>
<dbReference type="EMBL" id="BGPR01000024">
    <property type="protein sequence ID" value="GBL81013.1"/>
    <property type="molecule type" value="Genomic_DNA"/>
</dbReference>
<evidence type="ECO:0000256" key="1">
    <source>
        <dbReference type="SAM" id="MobiDB-lite"/>
    </source>
</evidence>
<evidence type="ECO:0000313" key="3">
    <source>
        <dbReference type="Proteomes" id="UP000499080"/>
    </source>
</evidence>
<accession>A0A4Y2AMF9</accession>
<comment type="caution">
    <text evidence="2">The sequence shown here is derived from an EMBL/GenBank/DDBJ whole genome shotgun (WGS) entry which is preliminary data.</text>
</comment>
<evidence type="ECO:0000313" key="2">
    <source>
        <dbReference type="EMBL" id="GBL81013.1"/>
    </source>
</evidence>
<dbReference type="Proteomes" id="UP000499080">
    <property type="component" value="Unassembled WGS sequence"/>
</dbReference>
<sequence>MFFITSIDKGPSHSSLQAKDDSRPKRTNPLSLSVIDFTSAARAFFVIVARPDVFGEEGSFLTIRTMPAVIAVFEGESEFPLSLIEEVGRSRILRSLYFNGLRNQKVKVNPPSVAMRLTGTAKQCRN</sequence>
<reference evidence="2 3" key="1">
    <citation type="journal article" date="2019" name="Sci. Rep.">
        <title>Orb-weaving spider Araneus ventricosus genome elucidates the spidroin gene catalogue.</title>
        <authorList>
            <person name="Kono N."/>
            <person name="Nakamura H."/>
            <person name="Ohtoshi R."/>
            <person name="Moran D.A.P."/>
            <person name="Shinohara A."/>
            <person name="Yoshida Y."/>
            <person name="Fujiwara M."/>
            <person name="Mori M."/>
            <person name="Tomita M."/>
            <person name="Arakawa K."/>
        </authorList>
    </citation>
    <scope>NUCLEOTIDE SEQUENCE [LARGE SCALE GENOMIC DNA]</scope>
</reference>
<feature type="region of interest" description="Disordered" evidence="1">
    <location>
        <begin position="1"/>
        <end position="27"/>
    </location>
</feature>
<name>A0A4Y2AMF9_ARAVE</name>
<organism evidence="2 3">
    <name type="scientific">Araneus ventricosus</name>
    <name type="common">Orbweaver spider</name>
    <name type="synonym">Epeira ventricosa</name>
    <dbReference type="NCBI Taxonomy" id="182803"/>
    <lineage>
        <taxon>Eukaryota</taxon>
        <taxon>Metazoa</taxon>
        <taxon>Ecdysozoa</taxon>
        <taxon>Arthropoda</taxon>
        <taxon>Chelicerata</taxon>
        <taxon>Arachnida</taxon>
        <taxon>Araneae</taxon>
        <taxon>Araneomorphae</taxon>
        <taxon>Entelegynae</taxon>
        <taxon>Araneoidea</taxon>
        <taxon>Araneidae</taxon>
        <taxon>Araneus</taxon>
    </lineage>
</organism>